<evidence type="ECO:0000313" key="4">
    <source>
        <dbReference type="EMBL" id="QDU57056.1"/>
    </source>
</evidence>
<feature type="compositionally biased region" description="Low complexity" evidence="1">
    <location>
        <begin position="242"/>
        <end position="252"/>
    </location>
</feature>
<dbReference type="Pfam" id="PF02517">
    <property type="entry name" value="Rce1-like"/>
    <property type="match status" value="1"/>
</dbReference>
<dbReference type="GO" id="GO:0080120">
    <property type="term" value="P:CAAX-box protein maturation"/>
    <property type="evidence" value="ECO:0007669"/>
    <property type="project" value="UniProtKB-ARBA"/>
</dbReference>
<dbReference type="OrthoDB" id="258511at2"/>
<name>A0A518AQR8_9BACT</name>
<keyword evidence="4" id="KW-0645">Protease</keyword>
<gene>
    <name evidence="4" type="ORF">Pan181_32700</name>
</gene>
<reference evidence="4 5" key="1">
    <citation type="submission" date="2019-02" db="EMBL/GenBank/DDBJ databases">
        <title>Deep-cultivation of Planctomycetes and their phenomic and genomic characterization uncovers novel biology.</title>
        <authorList>
            <person name="Wiegand S."/>
            <person name="Jogler M."/>
            <person name="Boedeker C."/>
            <person name="Pinto D."/>
            <person name="Vollmers J."/>
            <person name="Rivas-Marin E."/>
            <person name="Kohn T."/>
            <person name="Peeters S.H."/>
            <person name="Heuer A."/>
            <person name="Rast P."/>
            <person name="Oberbeckmann S."/>
            <person name="Bunk B."/>
            <person name="Jeske O."/>
            <person name="Meyerdierks A."/>
            <person name="Storesund J.E."/>
            <person name="Kallscheuer N."/>
            <person name="Luecker S."/>
            <person name="Lage O.M."/>
            <person name="Pohl T."/>
            <person name="Merkel B.J."/>
            <person name="Hornburger P."/>
            <person name="Mueller R.-W."/>
            <person name="Bruemmer F."/>
            <person name="Labrenz M."/>
            <person name="Spormann A.M."/>
            <person name="Op den Camp H."/>
            <person name="Overmann J."/>
            <person name="Amann R."/>
            <person name="Jetten M.S.M."/>
            <person name="Mascher T."/>
            <person name="Medema M.H."/>
            <person name="Devos D.P."/>
            <person name="Kaster A.-K."/>
            <person name="Ovreas L."/>
            <person name="Rohde M."/>
            <person name="Galperin M.Y."/>
            <person name="Jogler C."/>
        </authorList>
    </citation>
    <scope>NUCLEOTIDE SEQUENCE [LARGE SCALE GENOMIC DNA]</scope>
    <source>
        <strain evidence="4 5">Pan181</strain>
    </source>
</reference>
<feature type="transmembrane region" description="Helical" evidence="2">
    <location>
        <begin position="336"/>
        <end position="360"/>
    </location>
</feature>
<dbReference type="RefSeq" id="WP_145247956.1">
    <property type="nucleotide sequence ID" value="NZ_CP036278.1"/>
</dbReference>
<feature type="transmembrane region" description="Helical" evidence="2">
    <location>
        <begin position="304"/>
        <end position="330"/>
    </location>
</feature>
<feature type="transmembrane region" description="Helical" evidence="2">
    <location>
        <begin position="12"/>
        <end position="32"/>
    </location>
</feature>
<dbReference type="KEGG" id="amuc:Pan181_32700"/>
<protein>
    <submittedName>
        <fullName evidence="4">CAAX amino terminal protease self-immunity</fullName>
    </submittedName>
</protein>
<sequence>MDQANLEVSPFAAMVLSFVLLASLASCAIWIARWTSKGYVLGHQPRRPVPWGWGAALPAMLLTSAAVLSTITKRLQPPVEEVAEFDATSFLDSQVSFIVFQFALLLGVIVLLVITCGARGRDFGMPRSVTQFFEDIGLGLWSGFTCLVPVYVIQVLSVMVLGIPPGHPLLDRMMENPDMRVFIAAGFSAVIAAPILEEIMFRLLMQGGLEHIEHRALNPPPALVEPTLAEELSEEPIPAPSPVDTAAADAAPAEPPPTPTIGRGSEVWEELEPDLTVLPPEPPSGQGALPGLGIGWGPILASSFFFGLAHLGSGPSPIPLFVFALFQGYLYQRTHRIVPCIVAHMLINSISIGTMVLMLLKS</sequence>
<dbReference type="GO" id="GO:0004175">
    <property type="term" value="F:endopeptidase activity"/>
    <property type="evidence" value="ECO:0007669"/>
    <property type="project" value="UniProtKB-ARBA"/>
</dbReference>
<dbReference type="PANTHER" id="PTHR43592:SF15">
    <property type="entry name" value="CAAX AMINO TERMINAL PROTEASE FAMILY PROTEIN"/>
    <property type="match status" value="1"/>
</dbReference>
<feature type="transmembrane region" description="Helical" evidence="2">
    <location>
        <begin position="138"/>
        <end position="161"/>
    </location>
</feature>
<dbReference type="AlphaFoldDB" id="A0A518AQR8"/>
<dbReference type="InterPro" id="IPR003675">
    <property type="entry name" value="Rce1/LyrA-like_dom"/>
</dbReference>
<dbReference type="GO" id="GO:0006508">
    <property type="term" value="P:proteolysis"/>
    <property type="evidence" value="ECO:0007669"/>
    <property type="project" value="UniProtKB-KW"/>
</dbReference>
<feature type="domain" description="CAAX prenyl protease 2/Lysostaphin resistance protein A-like" evidence="3">
    <location>
        <begin position="296"/>
        <end position="349"/>
    </location>
</feature>
<evidence type="ECO:0000256" key="1">
    <source>
        <dbReference type="SAM" id="MobiDB-lite"/>
    </source>
</evidence>
<evidence type="ECO:0000313" key="5">
    <source>
        <dbReference type="Proteomes" id="UP000315750"/>
    </source>
</evidence>
<proteinExistence type="predicted"/>
<keyword evidence="2" id="KW-0812">Transmembrane</keyword>
<feature type="transmembrane region" description="Helical" evidence="2">
    <location>
        <begin position="95"/>
        <end position="117"/>
    </location>
</feature>
<dbReference type="EMBL" id="CP036278">
    <property type="protein sequence ID" value="QDU57056.1"/>
    <property type="molecule type" value="Genomic_DNA"/>
</dbReference>
<keyword evidence="2" id="KW-1133">Transmembrane helix</keyword>
<evidence type="ECO:0000259" key="3">
    <source>
        <dbReference type="Pfam" id="PF02517"/>
    </source>
</evidence>
<evidence type="ECO:0000256" key="2">
    <source>
        <dbReference type="SAM" id="Phobius"/>
    </source>
</evidence>
<accession>A0A518AQR8</accession>
<feature type="transmembrane region" description="Helical" evidence="2">
    <location>
        <begin position="53"/>
        <end position="75"/>
    </location>
</feature>
<dbReference type="PANTHER" id="PTHR43592">
    <property type="entry name" value="CAAX AMINO TERMINAL PROTEASE"/>
    <property type="match status" value="1"/>
</dbReference>
<keyword evidence="2" id="KW-0472">Membrane</keyword>
<dbReference type="Proteomes" id="UP000315750">
    <property type="component" value="Chromosome"/>
</dbReference>
<feature type="region of interest" description="Disordered" evidence="1">
    <location>
        <begin position="229"/>
        <end position="264"/>
    </location>
</feature>
<organism evidence="4 5">
    <name type="scientific">Aeoliella mucimassa</name>
    <dbReference type="NCBI Taxonomy" id="2527972"/>
    <lineage>
        <taxon>Bacteria</taxon>
        <taxon>Pseudomonadati</taxon>
        <taxon>Planctomycetota</taxon>
        <taxon>Planctomycetia</taxon>
        <taxon>Pirellulales</taxon>
        <taxon>Lacipirellulaceae</taxon>
        <taxon>Aeoliella</taxon>
    </lineage>
</organism>
<keyword evidence="4" id="KW-0378">Hydrolase</keyword>
<feature type="transmembrane region" description="Helical" evidence="2">
    <location>
        <begin position="181"/>
        <end position="205"/>
    </location>
</feature>
<keyword evidence="5" id="KW-1185">Reference proteome</keyword>